<evidence type="ECO:0000256" key="1">
    <source>
        <dbReference type="ARBA" id="ARBA00022723"/>
    </source>
</evidence>
<dbReference type="AlphaFoldDB" id="A0A7R8WTX0"/>
<feature type="non-terminal residue" evidence="5">
    <location>
        <position position="152"/>
    </location>
</feature>
<dbReference type="SUPFAM" id="SSF57667">
    <property type="entry name" value="beta-beta-alpha zinc fingers"/>
    <property type="match status" value="1"/>
</dbReference>
<organism evidence="5">
    <name type="scientific">Cyprideis torosa</name>
    <dbReference type="NCBI Taxonomy" id="163714"/>
    <lineage>
        <taxon>Eukaryota</taxon>
        <taxon>Metazoa</taxon>
        <taxon>Ecdysozoa</taxon>
        <taxon>Arthropoda</taxon>
        <taxon>Crustacea</taxon>
        <taxon>Oligostraca</taxon>
        <taxon>Ostracoda</taxon>
        <taxon>Podocopa</taxon>
        <taxon>Podocopida</taxon>
        <taxon>Cytherocopina</taxon>
        <taxon>Cytheroidea</taxon>
        <taxon>Cytherideidae</taxon>
        <taxon>Cyprideis</taxon>
    </lineage>
</organism>
<dbReference type="OrthoDB" id="6077919at2759"/>
<dbReference type="PANTHER" id="PTHR24379">
    <property type="entry name" value="KRAB AND ZINC FINGER DOMAIN-CONTAINING"/>
    <property type="match status" value="1"/>
</dbReference>
<dbReference type="Pfam" id="PF13894">
    <property type="entry name" value="zf-C2H2_4"/>
    <property type="match status" value="1"/>
</dbReference>
<evidence type="ECO:0000256" key="2">
    <source>
        <dbReference type="ARBA" id="ARBA00022737"/>
    </source>
</evidence>
<dbReference type="InterPro" id="IPR013087">
    <property type="entry name" value="Znf_C2H2_type"/>
</dbReference>
<dbReference type="Gene3D" id="3.30.160.60">
    <property type="entry name" value="Classic Zinc Finger"/>
    <property type="match status" value="1"/>
</dbReference>
<protein>
    <submittedName>
        <fullName evidence="5">Uncharacterized protein</fullName>
    </submittedName>
</protein>
<evidence type="ECO:0000256" key="3">
    <source>
        <dbReference type="ARBA" id="ARBA00022771"/>
    </source>
</evidence>
<name>A0A7R8WTX0_9CRUS</name>
<dbReference type="EMBL" id="OB668634">
    <property type="protein sequence ID" value="CAD7234414.1"/>
    <property type="molecule type" value="Genomic_DNA"/>
</dbReference>
<accession>A0A7R8WTX0</accession>
<evidence type="ECO:0000256" key="4">
    <source>
        <dbReference type="ARBA" id="ARBA00022833"/>
    </source>
</evidence>
<keyword evidence="3" id="KW-0863">Zinc-finger</keyword>
<dbReference type="PANTHER" id="PTHR24379:SF121">
    <property type="entry name" value="C2H2-TYPE DOMAIN-CONTAINING PROTEIN"/>
    <property type="match status" value="1"/>
</dbReference>
<dbReference type="GO" id="GO:0008270">
    <property type="term" value="F:zinc ion binding"/>
    <property type="evidence" value="ECO:0007669"/>
    <property type="project" value="UniProtKB-KW"/>
</dbReference>
<proteinExistence type="predicted"/>
<dbReference type="PROSITE" id="PS00028">
    <property type="entry name" value="ZINC_FINGER_C2H2_1"/>
    <property type="match status" value="2"/>
</dbReference>
<keyword evidence="1" id="KW-0479">Metal-binding</keyword>
<dbReference type="PROSITE" id="PS50157">
    <property type="entry name" value="ZINC_FINGER_C2H2_2"/>
    <property type="match status" value="1"/>
</dbReference>
<reference evidence="5" key="1">
    <citation type="submission" date="2020-11" db="EMBL/GenBank/DDBJ databases">
        <authorList>
            <person name="Tran Van P."/>
        </authorList>
    </citation>
    <scope>NUCLEOTIDE SEQUENCE</scope>
</reference>
<dbReference type="SMART" id="SM00355">
    <property type="entry name" value="ZnF_C2H2"/>
    <property type="match status" value="2"/>
</dbReference>
<keyword evidence="4" id="KW-0862">Zinc</keyword>
<dbReference type="InterPro" id="IPR036236">
    <property type="entry name" value="Znf_C2H2_sf"/>
</dbReference>
<gene>
    <name evidence="5" type="ORF">CTOB1V02_LOCUS12230</name>
</gene>
<sequence>MSLLPCARGSDFLKMNSEVEKESSGFEISRQDDGFASPKFDGMEILTGHQGFPESGKTTPLKDIVPGYTDNDNQTCGASDQIEGHLRRHEFTHKKEKRLNCSVCGDGFRSKSGLHNHEKKHSEGNQSACALCDPPFGLVEDLEEHLKWHIQG</sequence>
<evidence type="ECO:0000313" key="5">
    <source>
        <dbReference type="EMBL" id="CAD7234414.1"/>
    </source>
</evidence>
<keyword evidence="2" id="KW-0677">Repeat</keyword>